<reference evidence="1" key="1">
    <citation type="submission" date="2018-11" db="EMBL/GenBank/DDBJ databases">
        <authorList>
            <person name="Alioto T."/>
            <person name="Alioto T."/>
        </authorList>
    </citation>
    <scope>NUCLEOTIDE SEQUENCE</scope>
</reference>
<name>A0A8B6HG30_MYTGA</name>
<proteinExistence type="predicted"/>
<evidence type="ECO:0000313" key="2">
    <source>
        <dbReference type="Proteomes" id="UP000596742"/>
    </source>
</evidence>
<evidence type="ECO:0008006" key="3">
    <source>
        <dbReference type="Google" id="ProtNLM"/>
    </source>
</evidence>
<accession>A0A8B6HG30</accession>
<dbReference type="EMBL" id="UYJE01009993">
    <property type="protein sequence ID" value="VDI78679.1"/>
    <property type="molecule type" value="Genomic_DNA"/>
</dbReference>
<dbReference type="Proteomes" id="UP000596742">
    <property type="component" value="Unassembled WGS sequence"/>
</dbReference>
<keyword evidence="2" id="KW-1185">Reference proteome</keyword>
<comment type="caution">
    <text evidence="1">The sequence shown here is derived from an EMBL/GenBank/DDBJ whole genome shotgun (WGS) entry which is preliminary data.</text>
</comment>
<dbReference type="OrthoDB" id="6105566at2759"/>
<sequence length="184" mass="21243">MGNGKTKKDQLHEIRRMDGQKISFLLRSVYDVLPTTITLTTWTLIEDSSCKLCGRLANLKHILSSCRTALKDGKYTWRHDQVRREKADMSWRKKTKIEKVPKFINFIKGDGESSRNTYSKASERKVWRQAEEASGLGMEKERRAVEELAGSWLNLINSVGVPWRLSWTAPKQSRRWDPTDDGTS</sequence>
<dbReference type="AlphaFoldDB" id="A0A8B6HG30"/>
<organism evidence="1 2">
    <name type="scientific">Mytilus galloprovincialis</name>
    <name type="common">Mediterranean mussel</name>
    <dbReference type="NCBI Taxonomy" id="29158"/>
    <lineage>
        <taxon>Eukaryota</taxon>
        <taxon>Metazoa</taxon>
        <taxon>Spiralia</taxon>
        <taxon>Lophotrochozoa</taxon>
        <taxon>Mollusca</taxon>
        <taxon>Bivalvia</taxon>
        <taxon>Autobranchia</taxon>
        <taxon>Pteriomorphia</taxon>
        <taxon>Mytilida</taxon>
        <taxon>Mytiloidea</taxon>
        <taxon>Mytilidae</taxon>
        <taxon>Mytilinae</taxon>
        <taxon>Mytilus</taxon>
    </lineage>
</organism>
<evidence type="ECO:0000313" key="1">
    <source>
        <dbReference type="EMBL" id="VDI78679.1"/>
    </source>
</evidence>
<protein>
    <recommendedName>
        <fullName evidence="3">Reverse transcriptase zinc-binding domain-containing protein</fullName>
    </recommendedName>
</protein>
<gene>
    <name evidence="1" type="ORF">MGAL_10B034891</name>
</gene>